<dbReference type="EMBL" id="JAZAVJ010000057">
    <property type="protein sequence ID" value="KAK7417446.1"/>
    <property type="molecule type" value="Genomic_DNA"/>
</dbReference>
<evidence type="ECO:0000313" key="1">
    <source>
        <dbReference type="EMBL" id="KAK7417446.1"/>
    </source>
</evidence>
<keyword evidence="2" id="KW-1185">Reference proteome</keyword>
<organism evidence="1 2">
    <name type="scientific">Neonectria punicea</name>
    <dbReference type="NCBI Taxonomy" id="979145"/>
    <lineage>
        <taxon>Eukaryota</taxon>
        <taxon>Fungi</taxon>
        <taxon>Dikarya</taxon>
        <taxon>Ascomycota</taxon>
        <taxon>Pezizomycotina</taxon>
        <taxon>Sordariomycetes</taxon>
        <taxon>Hypocreomycetidae</taxon>
        <taxon>Hypocreales</taxon>
        <taxon>Nectriaceae</taxon>
        <taxon>Neonectria</taxon>
    </lineage>
</organism>
<comment type="caution">
    <text evidence="1">The sequence shown here is derived from an EMBL/GenBank/DDBJ whole genome shotgun (WGS) entry which is preliminary data.</text>
</comment>
<accession>A0ABR1H8T5</accession>
<protein>
    <submittedName>
        <fullName evidence="1">Uncharacterized protein</fullName>
    </submittedName>
</protein>
<gene>
    <name evidence="1" type="ORF">QQX98_004566</name>
</gene>
<evidence type="ECO:0000313" key="2">
    <source>
        <dbReference type="Proteomes" id="UP001498476"/>
    </source>
</evidence>
<proteinExistence type="predicted"/>
<sequence length="91" mass="10409">MSGTSFMKISDRILPDFMHRITRDFCNNGQTWAVEIGLEFEFPEAETEEGYMVFTNEEILACFEPAISPVIDTTKDQVNVMRARGNILEVN</sequence>
<name>A0ABR1H8T5_9HYPO</name>
<reference evidence="1 2" key="1">
    <citation type="journal article" date="2025" name="Microbiol. Resour. Announc.">
        <title>Draft genome sequences for Neonectria magnoliae and Neonectria punicea, canker pathogens of Liriodendron tulipifera and Acer saccharum in West Virginia.</title>
        <authorList>
            <person name="Petronek H.M."/>
            <person name="Kasson M.T."/>
            <person name="Metheny A.M."/>
            <person name="Stauder C.M."/>
            <person name="Lovett B."/>
            <person name="Lynch S.C."/>
            <person name="Garnas J.R."/>
            <person name="Kasson L.R."/>
            <person name="Stajich J.E."/>
        </authorList>
    </citation>
    <scope>NUCLEOTIDE SEQUENCE [LARGE SCALE GENOMIC DNA]</scope>
    <source>
        <strain evidence="1 2">NRRL 64653</strain>
    </source>
</reference>
<dbReference type="Proteomes" id="UP001498476">
    <property type="component" value="Unassembled WGS sequence"/>
</dbReference>